<organism evidence="2 3">
    <name type="scientific">Candidatus Segetimicrobium genomatis</name>
    <dbReference type="NCBI Taxonomy" id="2569760"/>
    <lineage>
        <taxon>Bacteria</taxon>
        <taxon>Bacillati</taxon>
        <taxon>Candidatus Sysuimicrobiota</taxon>
        <taxon>Candidatus Sysuimicrobiia</taxon>
        <taxon>Candidatus Sysuimicrobiales</taxon>
        <taxon>Candidatus Segetimicrobiaceae</taxon>
        <taxon>Candidatus Segetimicrobium</taxon>
    </lineage>
</organism>
<dbReference type="InterPro" id="IPR011964">
    <property type="entry name" value="YVTN_b-propeller_repeat"/>
</dbReference>
<dbReference type="AlphaFoldDB" id="A0A537IIC2"/>
<dbReference type="InterPro" id="IPR015943">
    <property type="entry name" value="WD40/YVTN_repeat-like_dom_sf"/>
</dbReference>
<dbReference type="SUPFAM" id="SSF51004">
    <property type="entry name" value="C-terminal (heme d1) domain of cytochrome cd1-nitrite reductase"/>
    <property type="match status" value="1"/>
</dbReference>
<sequence>MNKIRTLLWVILFLIATSAITAGAAPFAYVANLGGGVSVIDTASNTVAATVQAGIGPQGVAITPNGAFAYVANFTSNDVSVIDTATNTVVATVPVGAGPWGVAIAPSGAFAYVTAFDFCVGSVSVIDTTVGSPTVNTVVATVSPLGGCLTGVAVAPSGAFAYVANFTANNVAVIDTSTNTVLTTVPVGSGPRGLAITPNGAFAYVANSMSNTVSVLETTTNTVIATVASGTIVGGPFGVAVTPNGSFAYVTVFDTVSLSCIGGVWVIDTITNTVVATVSPLDSCPSGVAITPNGAFVYVTQSGLGTSANSVSVISTASNSVVATIGVGIAPGGVAITPAIVPLNVAIDVKPGGGPNNINTTSQSLIRVVILSSSDFDAFARVDPSSLTFGRTGDEPSLASCDASASDANGDGLPDLVCHFFKTLTAFQPGDTVGVLKGSTVDGQPIVGTDAVHIVR</sequence>
<feature type="signal peptide" evidence="1">
    <location>
        <begin position="1"/>
        <end position="24"/>
    </location>
</feature>
<name>A0A537IIC2_9BACT</name>
<dbReference type="Proteomes" id="UP000318834">
    <property type="component" value="Unassembled WGS sequence"/>
</dbReference>
<evidence type="ECO:0000313" key="2">
    <source>
        <dbReference type="EMBL" id="TMI71035.1"/>
    </source>
</evidence>
<protein>
    <submittedName>
        <fullName evidence="2">YncE family protein</fullName>
    </submittedName>
</protein>
<dbReference type="InterPro" id="IPR051200">
    <property type="entry name" value="Host-pathogen_enzymatic-act"/>
</dbReference>
<reference evidence="2 3" key="1">
    <citation type="journal article" date="2019" name="Nat. Microbiol.">
        <title>Mediterranean grassland soil C-N compound turnover is dependent on rainfall and depth, and is mediated by genomically divergent microorganisms.</title>
        <authorList>
            <person name="Diamond S."/>
            <person name="Andeer P.F."/>
            <person name="Li Z."/>
            <person name="Crits-Christoph A."/>
            <person name="Burstein D."/>
            <person name="Anantharaman K."/>
            <person name="Lane K.R."/>
            <person name="Thomas B.C."/>
            <person name="Pan C."/>
            <person name="Northen T.R."/>
            <person name="Banfield J.F."/>
        </authorList>
    </citation>
    <scope>NUCLEOTIDE SEQUENCE [LARGE SCALE GENOMIC DNA]</scope>
    <source>
        <strain evidence="2">NP_8</strain>
    </source>
</reference>
<dbReference type="InterPro" id="IPR019405">
    <property type="entry name" value="Lactonase_7-beta_prop"/>
</dbReference>
<accession>A0A537IIC2</accession>
<keyword evidence="1" id="KW-0732">Signal</keyword>
<evidence type="ECO:0000313" key="3">
    <source>
        <dbReference type="Proteomes" id="UP000318834"/>
    </source>
</evidence>
<dbReference type="Gene3D" id="2.130.10.10">
    <property type="entry name" value="YVTN repeat-like/Quinoprotein amine dehydrogenase"/>
    <property type="match status" value="3"/>
</dbReference>
<proteinExistence type="predicted"/>
<dbReference type="InterPro" id="IPR011048">
    <property type="entry name" value="Haem_d1_sf"/>
</dbReference>
<comment type="caution">
    <text evidence="2">The sequence shown here is derived from an EMBL/GenBank/DDBJ whole genome shotgun (WGS) entry which is preliminary data.</text>
</comment>
<dbReference type="NCBIfam" id="TIGR02276">
    <property type="entry name" value="beta_rpt_yvtn"/>
    <property type="match status" value="5"/>
</dbReference>
<dbReference type="Pfam" id="PF10282">
    <property type="entry name" value="Lactonase"/>
    <property type="match status" value="1"/>
</dbReference>
<dbReference type="PANTHER" id="PTHR47197">
    <property type="entry name" value="PROTEIN NIRF"/>
    <property type="match status" value="1"/>
</dbReference>
<evidence type="ECO:0000256" key="1">
    <source>
        <dbReference type="SAM" id="SignalP"/>
    </source>
</evidence>
<gene>
    <name evidence="2" type="ORF">E6H05_13050</name>
</gene>
<dbReference type="PANTHER" id="PTHR47197:SF3">
    <property type="entry name" value="DIHYDRO-HEME D1 DEHYDROGENASE"/>
    <property type="match status" value="1"/>
</dbReference>
<dbReference type="EMBL" id="VBAP01000125">
    <property type="protein sequence ID" value="TMI71035.1"/>
    <property type="molecule type" value="Genomic_DNA"/>
</dbReference>
<feature type="chain" id="PRO_5022089870" evidence="1">
    <location>
        <begin position="25"/>
        <end position="456"/>
    </location>
</feature>